<proteinExistence type="predicted"/>
<keyword evidence="7 8" id="KW-0067">ATP-binding</keyword>
<dbReference type="GO" id="GO:0032958">
    <property type="term" value="P:inositol phosphate biosynthetic process"/>
    <property type="evidence" value="ECO:0007669"/>
    <property type="project" value="TreeGrafter"/>
</dbReference>
<dbReference type="PANTHER" id="PTHR14456">
    <property type="entry name" value="INOSITOL POLYPHOSPHATE KINASE 1"/>
    <property type="match status" value="1"/>
</dbReference>
<protein>
    <recommendedName>
        <fullName evidence="3 8">Inositol-pentakisphosphate 2-kinase</fullName>
        <ecNumber evidence="2 8">2.7.1.158</ecNumber>
    </recommendedName>
</protein>
<evidence type="ECO:0000313" key="9">
    <source>
        <dbReference type="EMBL" id="KAJ7749519.1"/>
    </source>
</evidence>
<dbReference type="EMBL" id="JARJLG010000085">
    <property type="protein sequence ID" value="KAJ7749519.1"/>
    <property type="molecule type" value="Genomic_DNA"/>
</dbReference>
<evidence type="ECO:0000256" key="4">
    <source>
        <dbReference type="ARBA" id="ARBA00022679"/>
    </source>
</evidence>
<dbReference type="InterPro" id="IPR009286">
    <property type="entry name" value="Ins_P5_2-kin"/>
</dbReference>
<evidence type="ECO:0000313" key="10">
    <source>
        <dbReference type="Proteomes" id="UP001215280"/>
    </source>
</evidence>
<accession>A0AAD7ISF6</accession>
<comment type="function">
    <text evidence="8">Phosphorylates Ins(1,3,4,5,6)P5 at position 2 to form Ins(1,2,3,4,5,6)P6 (InsP6 or phytate).</text>
</comment>
<dbReference type="Proteomes" id="UP001215280">
    <property type="component" value="Unassembled WGS sequence"/>
</dbReference>
<dbReference type="InterPro" id="IPR043001">
    <property type="entry name" value="IP5_2-K_N_lobe"/>
</dbReference>
<evidence type="ECO:0000256" key="6">
    <source>
        <dbReference type="ARBA" id="ARBA00022777"/>
    </source>
</evidence>
<gene>
    <name evidence="9" type="ORF">DFH07DRAFT_553463</name>
</gene>
<dbReference type="GO" id="GO:0035299">
    <property type="term" value="F:inositol-1,3,4,5,6-pentakisphosphate 2-kinase activity"/>
    <property type="evidence" value="ECO:0007669"/>
    <property type="project" value="UniProtKB-EC"/>
</dbReference>
<comment type="caution">
    <text evidence="9">The sequence shown here is derived from an EMBL/GenBank/DDBJ whole genome shotgun (WGS) entry which is preliminary data.</text>
</comment>
<evidence type="ECO:0000256" key="1">
    <source>
        <dbReference type="ARBA" id="ARBA00001774"/>
    </source>
</evidence>
<evidence type="ECO:0000256" key="7">
    <source>
        <dbReference type="ARBA" id="ARBA00022840"/>
    </source>
</evidence>
<keyword evidence="10" id="KW-1185">Reference proteome</keyword>
<dbReference type="GO" id="GO:0005524">
    <property type="term" value="F:ATP binding"/>
    <property type="evidence" value="ECO:0007669"/>
    <property type="project" value="UniProtKB-KW"/>
</dbReference>
<keyword evidence="4 8" id="KW-0808">Transferase</keyword>
<comment type="catalytic activity">
    <reaction evidence="1 8">
        <text>1D-myo-inositol 1,3,4,5,6-pentakisphosphate + ATP = 1D-myo-inositol hexakisphosphate + ADP + H(+)</text>
        <dbReference type="Rhea" id="RHEA:20313"/>
        <dbReference type="ChEBI" id="CHEBI:15378"/>
        <dbReference type="ChEBI" id="CHEBI:30616"/>
        <dbReference type="ChEBI" id="CHEBI:57733"/>
        <dbReference type="ChEBI" id="CHEBI:58130"/>
        <dbReference type="ChEBI" id="CHEBI:456216"/>
        <dbReference type="EC" id="2.7.1.158"/>
    </reaction>
</comment>
<sequence>MFPSLTDTLPTDWSYLSEGGATIVFSYKGPSNPSFNGTVLRLRKRVLGSEDEDHHSEIDFTIDFQKEIIERLIPRAHLPRLVPVVVGEDAGTWLEALAAACEPHRPAERRRTDHIDVKSSNAVLATDLVGGQIIAVEIKPKWGFLPSPTFLSDATRSIKTRTCRFCMHSHLKAQQGDVVALGYCSLDLFSGDESRVKNALSSLWDAWMNSDGAMNNLKVFVHGKKIGPVEQSCILDLLDDATDPKEALISALLPILTATPVLRTLAHLQRTLDALDIEGLAALWDRAPVGPDPTMSEWTDFIATYLAAPSLPPADSAHLRHHALAYLLSATLKDCSVIVRVPDGTVAVIDLDAKHIDRLRKWARLDAEIVRAYAAVPERKVCVDALRV</sequence>
<keyword evidence="6 8" id="KW-0418">Kinase</keyword>
<dbReference type="AlphaFoldDB" id="A0AAD7ISF6"/>
<reference evidence="9" key="1">
    <citation type="submission" date="2023-03" db="EMBL/GenBank/DDBJ databases">
        <title>Massive genome expansion in bonnet fungi (Mycena s.s.) driven by repeated elements and novel gene families across ecological guilds.</title>
        <authorList>
            <consortium name="Lawrence Berkeley National Laboratory"/>
            <person name="Harder C.B."/>
            <person name="Miyauchi S."/>
            <person name="Viragh M."/>
            <person name="Kuo A."/>
            <person name="Thoen E."/>
            <person name="Andreopoulos B."/>
            <person name="Lu D."/>
            <person name="Skrede I."/>
            <person name="Drula E."/>
            <person name="Henrissat B."/>
            <person name="Morin E."/>
            <person name="Kohler A."/>
            <person name="Barry K."/>
            <person name="LaButti K."/>
            <person name="Morin E."/>
            <person name="Salamov A."/>
            <person name="Lipzen A."/>
            <person name="Mereny Z."/>
            <person name="Hegedus B."/>
            <person name="Baldrian P."/>
            <person name="Stursova M."/>
            <person name="Weitz H."/>
            <person name="Taylor A."/>
            <person name="Grigoriev I.V."/>
            <person name="Nagy L.G."/>
            <person name="Martin F."/>
            <person name="Kauserud H."/>
        </authorList>
    </citation>
    <scope>NUCLEOTIDE SEQUENCE</scope>
    <source>
        <strain evidence="9">CBHHK188m</strain>
    </source>
</reference>
<dbReference type="Gene3D" id="3.30.200.110">
    <property type="entry name" value="Inositol-pentakisphosphate 2-kinase, N-lobe"/>
    <property type="match status" value="1"/>
</dbReference>
<evidence type="ECO:0000256" key="5">
    <source>
        <dbReference type="ARBA" id="ARBA00022741"/>
    </source>
</evidence>
<evidence type="ECO:0000256" key="3">
    <source>
        <dbReference type="ARBA" id="ARBA00014846"/>
    </source>
</evidence>
<name>A0AAD7ISF6_9AGAR</name>
<evidence type="ECO:0000256" key="8">
    <source>
        <dbReference type="RuleBase" id="RU364126"/>
    </source>
</evidence>
<organism evidence="9 10">
    <name type="scientific">Mycena maculata</name>
    <dbReference type="NCBI Taxonomy" id="230809"/>
    <lineage>
        <taxon>Eukaryota</taxon>
        <taxon>Fungi</taxon>
        <taxon>Dikarya</taxon>
        <taxon>Basidiomycota</taxon>
        <taxon>Agaricomycotina</taxon>
        <taxon>Agaricomycetes</taxon>
        <taxon>Agaricomycetidae</taxon>
        <taxon>Agaricales</taxon>
        <taxon>Marasmiineae</taxon>
        <taxon>Mycenaceae</taxon>
        <taxon>Mycena</taxon>
    </lineage>
</organism>
<dbReference type="GO" id="GO:0005634">
    <property type="term" value="C:nucleus"/>
    <property type="evidence" value="ECO:0007669"/>
    <property type="project" value="TreeGrafter"/>
</dbReference>
<evidence type="ECO:0000256" key="2">
    <source>
        <dbReference type="ARBA" id="ARBA00012023"/>
    </source>
</evidence>
<comment type="domain">
    <text evidence="8">The EXKPK motif is conserved in inositol-pentakisphosphate 2-kinases of both family 1 and 2.</text>
</comment>
<dbReference type="EC" id="2.7.1.158" evidence="2 8"/>
<keyword evidence="5 8" id="KW-0547">Nucleotide-binding</keyword>
<dbReference type="Pfam" id="PF06090">
    <property type="entry name" value="Ins_P5_2-kin"/>
    <property type="match status" value="1"/>
</dbReference>
<dbReference type="PANTHER" id="PTHR14456:SF2">
    <property type="entry name" value="INOSITOL-PENTAKISPHOSPHATE 2-KINASE"/>
    <property type="match status" value="1"/>
</dbReference>